<name>A0A1M6EBH2_9RHOB</name>
<accession>A0A1M6EBH2</accession>
<sequence>MSALQRHRPGRRRFAFVLALCGWSGLLAVPAKAEDYRPVTERTAFLALVEGRTLSIWLMGVTIRVGSDGSLTGESRGRPMIGRWTWQNGTFCHEIEIDGITGPADCQRVEALGETRLRLTSRGGRGESTVYLVL</sequence>
<dbReference type="Proteomes" id="UP000184292">
    <property type="component" value="Unassembled WGS sequence"/>
</dbReference>
<organism evidence="1 2">
    <name type="scientific">Wenxinia saemankumensis</name>
    <dbReference type="NCBI Taxonomy" id="1447782"/>
    <lineage>
        <taxon>Bacteria</taxon>
        <taxon>Pseudomonadati</taxon>
        <taxon>Pseudomonadota</taxon>
        <taxon>Alphaproteobacteria</taxon>
        <taxon>Rhodobacterales</taxon>
        <taxon>Roseobacteraceae</taxon>
        <taxon>Wenxinia</taxon>
    </lineage>
</organism>
<reference evidence="1 2" key="1">
    <citation type="submission" date="2016-11" db="EMBL/GenBank/DDBJ databases">
        <authorList>
            <person name="Jaros S."/>
            <person name="Januszkiewicz K."/>
            <person name="Wedrychowicz H."/>
        </authorList>
    </citation>
    <scope>NUCLEOTIDE SEQUENCE [LARGE SCALE GENOMIC DNA]</scope>
    <source>
        <strain evidence="1 2">DSM 100565</strain>
    </source>
</reference>
<proteinExistence type="predicted"/>
<evidence type="ECO:0000313" key="1">
    <source>
        <dbReference type="EMBL" id="SHI82822.1"/>
    </source>
</evidence>
<dbReference type="AlphaFoldDB" id="A0A1M6EBH2"/>
<gene>
    <name evidence="1" type="ORF">SAMN05444417_1918</name>
</gene>
<keyword evidence="2" id="KW-1185">Reference proteome</keyword>
<dbReference type="OrthoDB" id="7874348at2"/>
<evidence type="ECO:0000313" key="2">
    <source>
        <dbReference type="Proteomes" id="UP000184292"/>
    </source>
</evidence>
<dbReference type="STRING" id="1447782.SAMN05444417_1918"/>
<protein>
    <recommendedName>
        <fullName evidence="3">Dihydrodipicolinate reductase</fullName>
    </recommendedName>
</protein>
<dbReference type="EMBL" id="FQYO01000003">
    <property type="protein sequence ID" value="SHI82822.1"/>
    <property type="molecule type" value="Genomic_DNA"/>
</dbReference>
<dbReference type="RefSeq" id="WP_073329137.1">
    <property type="nucleotide sequence ID" value="NZ_FQYO01000003.1"/>
</dbReference>
<evidence type="ECO:0008006" key="3">
    <source>
        <dbReference type="Google" id="ProtNLM"/>
    </source>
</evidence>